<gene>
    <name evidence="1" type="ORF">MNBD_ACTINO02-1390</name>
</gene>
<organism evidence="1">
    <name type="scientific">hydrothermal vent metagenome</name>
    <dbReference type="NCBI Taxonomy" id="652676"/>
    <lineage>
        <taxon>unclassified sequences</taxon>
        <taxon>metagenomes</taxon>
        <taxon>ecological metagenomes</taxon>
    </lineage>
</organism>
<proteinExistence type="predicted"/>
<protein>
    <submittedName>
        <fullName evidence="1">Uncharacterized protein</fullName>
    </submittedName>
</protein>
<name>A0A3B0SNI6_9ZZZZ</name>
<evidence type="ECO:0000313" key="1">
    <source>
        <dbReference type="EMBL" id="VAW07841.1"/>
    </source>
</evidence>
<sequence>MQTCDWWVLLLPAATPNRFVGKPAIRLQVLEPIESVVRFNGMGKATVLVVAASLVLASCAAGTETTASIPPTTSATTLVTPPVVATTTTTVVPVSTTSVPTTTTTEPPQPKIDVALVAEARYLVTEWRGEDTVLATDQGEIVSRWVDDIVRPGGVTNDGHGGIVWAEGEKLWWLPAGAPTPQPVRHVGEIWSVSRAPLADNPAVRIGANVLDLVTGKVTESPADSWDELRAANGLLARIVEAETHRDSEGFIDQIIEPAHLQVVQDGSILFDVVVGGGVSEDFVTIEDFDGRRLIIKRIPEEPANATETFILFDLADGTVVERWRGALSTAALVGNQMAAIPDVVTPDMTQLCSTWTGTTTVVPQSGLSPFIQRARTSILAALQTCDFTALGWLGSGAPADAAEWESAMFATLEETLTMPFAETEGDFVWPKWAGVASVDELTAGDLELMRSRYEADPQDVVGSPDQNGIVIVRVDKTTARPMLLLPAGC</sequence>
<dbReference type="EMBL" id="UOEK01000422">
    <property type="protein sequence ID" value="VAW07841.1"/>
    <property type="molecule type" value="Genomic_DNA"/>
</dbReference>
<reference evidence="1" key="1">
    <citation type="submission" date="2018-06" db="EMBL/GenBank/DDBJ databases">
        <authorList>
            <person name="Zhirakovskaya E."/>
        </authorList>
    </citation>
    <scope>NUCLEOTIDE SEQUENCE</scope>
</reference>
<accession>A0A3B0SNI6</accession>
<dbReference type="AlphaFoldDB" id="A0A3B0SNI6"/>